<dbReference type="InterPro" id="IPR005135">
    <property type="entry name" value="Endo/exonuclease/phosphatase"/>
</dbReference>
<accession>A0AAW1XQQ6</accession>
<sequence length="429" mass="50028">MRIVTWNVRGLGRRRKRSMVKNLLVGFGADIIILQETKKAEIDARLVSSIWGARFKDWVSIPAIGSAGGLVIIWNTRHVSVLESVVGLFSVSIKIQGVTETDWWLTGVYGPNGYRERLSFWEELAGLFGLCGPRWCIGGDFNVVRFVAEKSNGGRQTRSMTEFNNFISEANLVDSPLQNANFTWSNNRESIIWCRLDRFLFSTGWEEVFPGNRQIALTRVTSNHCPVMMDTIKVKWGPCPFRFENMWLEHSSFKDNFKKWWEEENFHGWAGFTFMRKLRSLKVKVKVWSKETFGDVKKEKRQVEDIIKQLDEEDRGVGLCEVKRREREDAREKLEVIIVQEECRWRQRAKQDWAKEGDSNTSFFHKIVNGRRKRNFIERIEVGNGMLVENESMIEQEILNFYKNLYSSDCDGNWGLEGLDWHQISVEQG</sequence>
<dbReference type="PANTHER" id="PTHR33710">
    <property type="entry name" value="BNAC02G09200D PROTEIN"/>
    <property type="match status" value="1"/>
</dbReference>
<protein>
    <recommendedName>
        <fullName evidence="1">Endonuclease/exonuclease/phosphatase domain-containing protein</fullName>
    </recommendedName>
</protein>
<dbReference type="InterPro" id="IPR036691">
    <property type="entry name" value="Endo/exonu/phosph_ase_sf"/>
</dbReference>
<dbReference type="EMBL" id="JBEDUW010000003">
    <property type="protein sequence ID" value="KAK9938235.1"/>
    <property type="molecule type" value="Genomic_DNA"/>
</dbReference>
<dbReference type="Pfam" id="PF03372">
    <property type="entry name" value="Exo_endo_phos"/>
    <property type="match status" value="1"/>
</dbReference>
<dbReference type="AlphaFoldDB" id="A0AAW1XQQ6"/>
<name>A0AAW1XQQ6_RUBAR</name>
<organism evidence="2 3">
    <name type="scientific">Rubus argutus</name>
    <name type="common">Southern blackberry</name>
    <dbReference type="NCBI Taxonomy" id="59490"/>
    <lineage>
        <taxon>Eukaryota</taxon>
        <taxon>Viridiplantae</taxon>
        <taxon>Streptophyta</taxon>
        <taxon>Embryophyta</taxon>
        <taxon>Tracheophyta</taxon>
        <taxon>Spermatophyta</taxon>
        <taxon>Magnoliopsida</taxon>
        <taxon>eudicotyledons</taxon>
        <taxon>Gunneridae</taxon>
        <taxon>Pentapetalae</taxon>
        <taxon>rosids</taxon>
        <taxon>fabids</taxon>
        <taxon>Rosales</taxon>
        <taxon>Rosaceae</taxon>
        <taxon>Rosoideae</taxon>
        <taxon>Rosoideae incertae sedis</taxon>
        <taxon>Rubus</taxon>
    </lineage>
</organism>
<evidence type="ECO:0000313" key="2">
    <source>
        <dbReference type="EMBL" id="KAK9938235.1"/>
    </source>
</evidence>
<evidence type="ECO:0000259" key="1">
    <source>
        <dbReference type="Pfam" id="PF03372"/>
    </source>
</evidence>
<reference evidence="2 3" key="1">
    <citation type="journal article" date="2023" name="G3 (Bethesda)">
        <title>A chromosome-length genome assembly and annotation of blackberry (Rubus argutus, cv. 'Hillquist').</title>
        <authorList>
            <person name="Bruna T."/>
            <person name="Aryal R."/>
            <person name="Dudchenko O."/>
            <person name="Sargent D.J."/>
            <person name="Mead D."/>
            <person name="Buti M."/>
            <person name="Cavallini A."/>
            <person name="Hytonen T."/>
            <person name="Andres J."/>
            <person name="Pham M."/>
            <person name="Weisz D."/>
            <person name="Mascagni F."/>
            <person name="Usai G."/>
            <person name="Natali L."/>
            <person name="Bassil N."/>
            <person name="Fernandez G.E."/>
            <person name="Lomsadze A."/>
            <person name="Armour M."/>
            <person name="Olukolu B."/>
            <person name="Poorten T."/>
            <person name="Britton C."/>
            <person name="Davik J."/>
            <person name="Ashrafi H."/>
            <person name="Aiden E.L."/>
            <person name="Borodovsky M."/>
            <person name="Worthington M."/>
        </authorList>
    </citation>
    <scope>NUCLEOTIDE SEQUENCE [LARGE SCALE GENOMIC DNA]</scope>
    <source>
        <strain evidence="2">PI 553951</strain>
    </source>
</reference>
<dbReference type="Gene3D" id="3.60.10.10">
    <property type="entry name" value="Endonuclease/exonuclease/phosphatase"/>
    <property type="match status" value="1"/>
</dbReference>
<dbReference type="SUPFAM" id="SSF56219">
    <property type="entry name" value="DNase I-like"/>
    <property type="match status" value="1"/>
</dbReference>
<comment type="caution">
    <text evidence="2">The sequence shown here is derived from an EMBL/GenBank/DDBJ whole genome shotgun (WGS) entry which is preliminary data.</text>
</comment>
<feature type="domain" description="Endonuclease/exonuclease/phosphatase" evidence="1">
    <location>
        <begin position="4"/>
        <end position="210"/>
    </location>
</feature>
<gene>
    <name evidence="2" type="ORF">M0R45_014987</name>
</gene>
<proteinExistence type="predicted"/>
<dbReference type="PANTHER" id="PTHR33710:SF71">
    <property type="entry name" value="ENDONUCLEASE_EXONUCLEASE_PHOSPHATASE DOMAIN-CONTAINING PROTEIN"/>
    <property type="match status" value="1"/>
</dbReference>
<dbReference type="GO" id="GO:0003824">
    <property type="term" value="F:catalytic activity"/>
    <property type="evidence" value="ECO:0007669"/>
    <property type="project" value="InterPro"/>
</dbReference>
<keyword evidence="3" id="KW-1185">Reference proteome</keyword>
<evidence type="ECO:0000313" key="3">
    <source>
        <dbReference type="Proteomes" id="UP001457282"/>
    </source>
</evidence>
<dbReference type="Proteomes" id="UP001457282">
    <property type="component" value="Unassembled WGS sequence"/>
</dbReference>